<reference evidence="3" key="2">
    <citation type="journal article" date="2015" name="Data Brief">
        <title>Shoot transcriptome of the giant reed, Arundo donax.</title>
        <authorList>
            <person name="Barrero R.A."/>
            <person name="Guerrero F.D."/>
            <person name="Moolhuijzen P."/>
            <person name="Goolsby J.A."/>
            <person name="Tidwell J."/>
            <person name="Bellgard S.E."/>
            <person name="Bellgard M.I."/>
        </authorList>
    </citation>
    <scope>NUCLEOTIDE SEQUENCE</scope>
    <source>
        <tissue evidence="3">Shoot tissue taken approximately 20 cm above the soil surface</tissue>
    </source>
</reference>
<evidence type="ECO:0000313" key="3">
    <source>
        <dbReference type="EMBL" id="JAD43592.1"/>
    </source>
</evidence>
<sequence>MMLFFLFWCVFSYCLCVLAGGRGGVGIICCWIWIPEISAGVFLLVFLGLFSWSVVLCFGFWVLGGFVSASLFASPEPGERGGGGGRDEVVPLAPLLPQLRHAALPGASSPLGSGVRMAKEVVTVVAAGWLEAASPPPLPSTRSGRRGQGGG</sequence>
<reference evidence="3" key="1">
    <citation type="submission" date="2014-09" db="EMBL/GenBank/DDBJ databases">
        <authorList>
            <person name="Magalhaes I.L.F."/>
            <person name="Oliveira U."/>
            <person name="Santos F.R."/>
            <person name="Vidigal T.H.D.A."/>
            <person name="Brescovit A.D."/>
            <person name="Santos A.J."/>
        </authorList>
    </citation>
    <scope>NUCLEOTIDE SEQUENCE</scope>
    <source>
        <tissue evidence="3">Shoot tissue taken approximately 20 cm above the soil surface</tissue>
    </source>
</reference>
<dbReference type="AlphaFoldDB" id="A0A0A9A997"/>
<proteinExistence type="predicted"/>
<accession>A0A0A9A997</accession>
<evidence type="ECO:0000256" key="1">
    <source>
        <dbReference type="SAM" id="Phobius"/>
    </source>
</evidence>
<keyword evidence="2" id="KW-0732">Signal</keyword>
<feature type="transmembrane region" description="Helical" evidence="1">
    <location>
        <begin position="42"/>
        <end position="63"/>
    </location>
</feature>
<feature type="signal peptide" evidence="2">
    <location>
        <begin position="1"/>
        <end position="16"/>
    </location>
</feature>
<evidence type="ECO:0000256" key="2">
    <source>
        <dbReference type="SAM" id="SignalP"/>
    </source>
</evidence>
<dbReference type="EMBL" id="GBRH01254303">
    <property type="protein sequence ID" value="JAD43592.1"/>
    <property type="molecule type" value="Transcribed_RNA"/>
</dbReference>
<keyword evidence="1" id="KW-0472">Membrane</keyword>
<protein>
    <submittedName>
        <fullName evidence="3">Uncharacterized protein</fullName>
    </submittedName>
</protein>
<organism evidence="3">
    <name type="scientific">Arundo donax</name>
    <name type="common">Giant reed</name>
    <name type="synonym">Donax arundinaceus</name>
    <dbReference type="NCBI Taxonomy" id="35708"/>
    <lineage>
        <taxon>Eukaryota</taxon>
        <taxon>Viridiplantae</taxon>
        <taxon>Streptophyta</taxon>
        <taxon>Embryophyta</taxon>
        <taxon>Tracheophyta</taxon>
        <taxon>Spermatophyta</taxon>
        <taxon>Magnoliopsida</taxon>
        <taxon>Liliopsida</taxon>
        <taxon>Poales</taxon>
        <taxon>Poaceae</taxon>
        <taxon>PACMAD clade</taxon>
        <taxon>Arundinoideae</taxon>
        <taxon>Arundineae</taxon>
        <taxon>Arundo</taxon>
    </lineage>
</organism>
<keyword evidence="1" id="KW-0812">Transmembrane</keyword>
<name>A0A0A9A997_ARUDO</name>
<keyword evidence="1" id="KW-1133">Transmembrane helix</keyword>
<feature type="chain" id="PRO_5002045356" evidence="2">
    <location>
        <begin position="17"/>
        <end position="151"/>
    </location>
</feature>